<dbReference type="InterPro" id="IPR028889">
    <property type="entry name" value="USP"/>
</dbReference>
<reference evidence="4" key="1">
    <citation type="submission" date="2011-05" db="EMBL/GenBank/DDBJ databases">
        <title>The genome sequence of Vittaforma corneae strain ATCC 50505.</title>
        <authorList>
            <consortium name="The Broad Institute Genome Sequencing Platform"/>
            <person name="Cuomo C."/>
            <person name="Didier E."/>
            <person name="Bowers L."/>
            <person name="Young S.K."/>
            <person name="Zeng Q."/>
            <person name="Gargeya S."/>
            <person name="Fitzgerald M."/>
            <person name="Haas B."/>
            <person name="Abouelleil A."/>
            <person name="Alvarado L."/>
            <person name="Arachchi H.M."/>
            <person name="Berlin A."/>
            <person name="Chapman S.B."/>
            <person name="Gearin G."/>
            <person name="Goldberg J."/>
            <person name="Griggs A."/>
            <person name="Gujja S."/>
            <person name="Hansen M."/>
            <person name="Heiman D."/>
            <person name="Howarth C."/>
            <person name="Larimer J."/>
            <person name="Lui A."/>
            <person name="MacDonald P.J.P."/>
            <person name="McCowen C."/>
            <person name="Montmayeur A."/>
            <person name="Murphy C."/>
            <person name="Neiman D."/>
            <person name="Pearson M."/>
            <person name="Priest M."/>
            <person name="Roberts A."/>
            <person name="Saif S."/>
            <person name="Shea T."/>
            <person name="Sisk P."/>
            <person name="Stolte C."/>
            <person name="Sykes S."/>
            <person name="Wortman J."/>
            <person name="Nusbaum C."/>
            <person name="Birren B."/>
        </authorList>
    </citation>
    <scope>NUCLEOTIDE SEQUENCE [LARGE SCALE GENOMIC DNA]</scope>
    <source>
        <strain evidence="4">ATCC 50505</strain>
    </source>
</reference>
<evidence type="ECO:0000313" key="3">
    <source>
        <dbReference type="EMBL" id="ELA40820.1"/>
    </source>
</evidence>
<dbReference type="EMBL" id="JH370193">
    <property type="protein sequence ID" value="ELA40820.1"/>
    <property type="molecule type" value="Genomic_DNA"/>
</dbReference>
<dbReference type="SUPFAM" id="SSF54001">
    <property type="entry name" value="Cysteine proteinases"/>
    <property type="match status" value="1"/>
</dbReference>
<evidence type="ECO:0000259" key="2">
    <source>
        <dbReference type="PROSITE" id="PS50235"/>
    </source>
</evidence>
<dbReference type="GO" id="GO:0005829">
    <property type="term" value="C:cytosol"/>
    <property type="evidence" value="ECO:0007669"/>
    <property type="project" value="TreeGrafter"/>
</dbReference>
<dbReference type="CDD" id="cd02257">
    <property type="entry name" value="Peptidase_C19"/>
    <property type="match status" value="1"/>
</dbReference>
<dbReference type="HOGENOM" id="CLU_008279_1_0_1"/>
<dbReference type="InterPro" id="IPR001394">
    <property type="entry name" value="Peptidase_C19_UCH"/>
</dbReference>
<dbReference type="Proteomes" id="UP000011082">
    <property type="component" value="Unassembled WGS sequence"/>
</dbReference>
<gene>
    <name evidence="3" type="ORF">VICG_02143</name>
</gene>
<dbReference type="FunCoup" id="L2GJX5">
    <property type="interactions" value="85"/>
</dbReference>
<dbReference type="InterPro" id="IPR050164">
    <property type="entry name" value="Peptidase_C19"/>
</dbReference>
<dbReference type="AlphaFoldDB" id="L2GJX5"/>
<feature type="domain" description="USP" evidence="2">
    <location>
        <begin position="55"/>
        <end position="343"/>
    </location>
</feature>
<dbReference type="PANTHER" id="PTHR24006">
    <property type="entry name" value="UBIQUITIN CARBOXYL-TERMINAL HYDROLASE"/>
    <property type="match status" value="1"/>
</dbReference>
<dbReference type="STRING" id="993615.L2GJX5"/>
<dbReference type="RefSeq" id="XP_007605588.1">
    <property type="nucleotide sequence ID" value="XM_007605526.1"/>
</dbReference>
<sequence length="344" mass="40294">MNSLQRSKIIKIIFMALLLFMLIPGSILICYSILKSDVEIFNEDSPSIEMHLTSCGIDNIGNTCFFNACMQCILSLPAFVNYFSTETFNSETQPISIAFKNFIEDYKKSEQSVNPKKFIEVLKGREIMANLFNKEAQDASEYLIQFIETIHLEIVERENKFSNLTSEDIKNLDIIGRWFGIICEYSIKCQECENTIITNTLERFLKLNITEGVQKSIDNFHQSVIINDKDYEWECRTQNCGNIIHLDTNSIKSIPRYLIIYNRTLLIESNEDCNVKIYIDRNIKINNTEYKLIGVIFYERRQRHYYAICNRNKWIIFNDASYNQNAKFSAKSNSVYMLLYSKIY</sequence>
<dbReference type="GO" id="GO:0016579">
    <property type="term" value="P:protein deubiquitination"/>
    <property type="evidence" value="ECO:0007669"/>
    <property type="project" value="InterPro"/>
</dbReference>
<keyword evidence="1" id="KW-0472">Membrane</keyword>
<protein>
    <recommendedName>
        <fullName evidence="2">USP domain-containing protein</fullName>
    </recommendedName>
</protein>
<keyword evidence="1" id="KW-1133">Transmembrane helix</keyword>
<dbReference type="VEuPathDB" id="MicrosporidiaDB:VICG_02143"/>
<proteinExistence type="predicted"/>
<dbReference type="InParanoid" id="L2GJX5"/>
<feature type="transmembrane region" description="Helical" evidence="1">
    <location>
        <begin position="12"/>
        <end position="34"/>
    </location>
</feature>
<keyword evidence="4" id="KW-1185">Reference proteome</keyword>
<dbReference type="OrthoDB" id="420187at2759"/>
<organism evidence="3 4">
    <name type="scientific">Vittaforma corneae (strain ATCC 50505)</name>
    <name type="common">Microsporidian parasite</name>
    <name type="synonym">Nosema corneum</name>
    <dbReference type="NCBI Taxonomy" id="993615"/>
    <lineage>
        <taxon>Eukaryota</taxon>
        <taxon>Fungi</taxon>
        <taxon>Fungi incertae sedis</taxon>
        <taxon>Microsporidia</taxon>
        <taxon>Nosematidae</taxon>
        <taxon>Vittaforma</taxon>
    </lineage>
</organism>
<dbReference type="GO" id="GO:0005634">
    <property type="term" value="C:nucleus"/>
    <property type="evidence" value="ECO:0007669"/>
    <property type="project" value="TreeGrafter"/>
</dbReference>
<dbReference type="GeneID" id="19882853"/>
<dbReference type="Gene3D" id="3.90.70.10">
    <property type="entry name" value="Cysteine proteinases"/>
    <property type="match status" value="1"/>
</dbReference>
<dbReference type="PROSITE" id="PS50235">
    <property type="entry name" value="USP_3"/>
    <property type="match status" value="1"/>
</dbReference>
<keyword evidence="1" id="KW-0812">Transmembrane</keyword>
<dbReference type="PROSITE" id="PS00972">
    <property type="entry name" value="USP_1"/>
    <property type="match status" value="1"/>
</dbReference>
<dbReference type="GO" id="GO:0004843">
    <property type="term" value="F:cysteine-type deubiquitinase activity"/>
    <property type="evidence" value="ECO:0007669"/>
    <property type="project" value="InterPro"/>
</dbReference>
<name>L2GJX5_VITCO</name>
<dbReference type="Pfam" id="PF00443">
    <property type="entry name" value="UCH"/>
    <property type="match status" value="1"/>
</dbReference>
<dbReference type="InterPro" id="IPR038765">
    <property type="entry name" value="Papain-like_cys_pep_sf"/>
</dbReference>
<dbReference type="InterPro" id="IPR018200">
    <property type="entry name" value="USP_CS"/>
</dbReference>
<accession>L2GJX5</accession>
<evidence type="ECO:0000256" key="1">
    <source>
        <dbReference type="SAM" id="Phobius"/>
    </source>
</evidence>
<evidence type="ECO:0000313" key="4">
    <source>
        <dbReference type="Proteomes" id="UP000011082"/>
    </source>
</evidence>